<name>A0ABN2AGT2_9ACTN</name>
<protein>
    <recommendedName>
        <fullName evidence="1">Stress-response A/B barrel domain-containing protein</fullName>
    </recommendedName>
</protein>
<dbReference type="SUPFAM" id="SSF69118">
    <property type="entry name" value="AhpD-like"/>
    <property type="match status" value="1"/>
</dbReference>
<dbReference type="InterPro" id="IPR013097">
    <property type="entry name" value="Dabb"/>
</dbReference>
<dbReference type="PROSITE" id="PS51502">
    <property type="entry name" value="S_R_A_B_BARREL"/>
    <property type="match status" value="1"/>
</dbReference>
<dbReference type="SUPFAM" id="SSF54909">
    <property type="entry name" value="Dimeric alpha+beta barrel"/>
    <property type="match status" value="1"/>
</dbReference>
<proteinExistence type="predicted"/>
<dbReference type="InterPro" id="IPR011008">
    <property type="entry name" value="Dimeric_a/b-barrel"/>
</dbReference>
<accession>A0ABN2AGT2</accession>
<dbReference type="InterPro" id="IPR003779">
    <property type="entry name" value="CMD-like"/>
</dbReference>
<dbReference type="SMART" id="SM00886">
    <property type="entry name" value="Dabb"/>
    <property type="match status" value="1"/>
</dbReference>
<evidence type="ECO:0000313" key="2">
    <source>
        <dbReference type="EMBL" id="GAA1517176.1"/>
    </source>
</evidence>
<gene>
    <name evidence="2" type="ORF">GCM10009788_21690</name>
</gene>
<dbReference type="Gene3D" id="1.20.1290.10">
    <property type="entry name" value="AhpD-like"/>
    <property type="match status" value="1"/>
</dbReference>
<dbReference type="Pfam" id="PF07876">
    <property type="entry name" value="Dabb"/>
    <property type="match status" value="1"/>
</dbReference>
<dbReference type="PANTHER" id="PTHR33570">
    <property type="entry name" value="4-CARBOXYMUCONOLACTONE DECARBOXYLASE FAMILY PROTEIN"/>
    <property type="match status" value="1"/>
</dbReference>
<evidence type="ECO:0000259" key="1">
    <source>
        <dbReference type="PROSITE" id="PS51502"/>
    </source>
</evidence>
<dbReference type="Proteomes" id="UP001500842">
    <property type="component" value="Unassembled WGS sequence"/>
</dbReference>
<keyword evidence="3" id="KW-1185">Reference proteome</keyword>
<evidence type="ECO:0000313" key="3">
    <source>
        <dbReference type="Proteomes" id="UP001500842"/>
    </source>
</evidence>
<dbReference type="InterPro" id="IPR029032">
    <property type="entry name" value="AhpD-like"/>
</dbReference>
<feature type="domain" description="Stress-response A/B barrel" evidence="1">
    <location>
        <begin position="141"/>
        <end position="234"/>
    </location>
</feature>
<organism evidence="2 3">
    <name type="scientific">Nocardioides humi</name>
    <dbReference type="NCBI Taxonomy" id="449461"/>
    <lineage>
        <taxon>Bacteria</taxon>
        <taxon>Bacillati</taxon>
        <taxon>Actinomycetota</taxon>
        <taxon>Actinomycetes</taxon>
        <taxon>Propionibacteriales</taxon>
        <taxon>Nocardioidaceae</taxon>
        <taxon>Nocardioides</taxon>
    </lineage>
</organism>
<dbReference type="InterPro" id="IPR052512">
    <property type="entry name" value="4CMD/NDH-1_regulator"/>
</dbReference>
<dbReference type="Gene3D" id="3.30.70.100">
    <property type="match status" value="1"/>
</dbReference>
<dbReference type="EMBL" id="BAAAOR010000015">
    <property type="protein sequence ID" value="GAA1517176.1"/>
    <property type="molecule type" value="Genomic_DNA"/>
</dbReference>
<sequence>MLEGDVDDRYERGRVRRKEVLGDAYVEEVLAAATPFTRDLQEYVTRACWGDIWSRPGLLRRERSILNIGMLVALGRAAELRLHLRAALSGGVTVREIRELLLQSAFYCGGPAALDAFRVASDVLDELGLDQAEADTTCRHLVHQAAFAWAEHAPSDISEKVRSALDDLRPHLCGVHLLTYGPDLGLNEETADFAVFGLFADEPAYRAYADHPDHRSILHDLVLPNATSRTVIQYQV</sequence>
<dbReference type="Pfam" id="PF02627">
    <property type="entry name" value="CMD"/>
    <property type="match status" value="1"/>
</dbReference>
<reference evidence="2 3" key="1">
    <citation type="journal article" date="2019" name="Int. J. Syst. Evol. Microbiol.">
        <title>The Global Catalogue of Microorganisms (GCM) 10K type strain sequencing project: providing services to taxonomists for standard genome sequencing and annotation.</title>
        <authorList>
            <consortium name="The Broad Institute Genomics Platform"/>
            <consortium name="The Broad Institute Genome Sequencing Center for Infectious Disease"/>
            <person name="Wu L."/>
            <person name="Ma J."/>
        </authorList>
    </citation>
    <scope>NUCLEOTIDE SEQUENCE [LARGE SCALE GENOMIC DNA]</scope>
    <source>
        <strain evidence="2 3">JCM 14942</strain>
    </source>
</reference>
<comment type="caution">
    <text evidence="2">The sequence shown here is derived from an EMBL/GenBank/DDBJ whole genome shotgun (WGS) entry which is preliminary data.</text>
</comment>
<dbReference type="PANTHER" id="PTHR33570:SF2">
    <property type="entry name" value="CARBOXYMUCONOLACTONE DECARBOXYLASE-LIKE DOMAIN-CONTAINING PROTEIN"/>
    <property type="match status" value="1"/>
</dbReference>